<dbReference type="Proteomes" id="UP000183208">
    <property type="component" value="Unassembled WGS sequence"/>
</dbReference>
<evidence type="ECO:0000313" key="2">
    <source>
        <dbReference type="Proteomes" id="UP000183208"/>
    </source>
</evidence>
<gene>
    <name evidence="1" type="ORF">SAMN05444171_2024</name>
</gene>
<dbReference type="AlphaFoldDB" id="A0A1M6VP61"/>
<organism evidence="1 2">
    <name type="scientific">Bradyrhizobium lablabi</name>
    <dbReference type="NCBI Taxonomy" id="722472"/>
    <lineage>
        <taxon>Bacteria</taxon>
        <taxon>Pseudomonadati</taxon>
        <taxon>Pseudomonadota</taxon>
        <taxon>Alphaproteobacteria</taxon>
        <taxon>Hyphomicrobiales</taxon>
        <taxon>Nitrobacteraceae</taxon>
        <taxon>Bradyrhizobium</taxon>
    </lineage>
</organism>
<accession>A0A1M6VP61</accession>
<protein>
    <submittedName>
        <fullName evidence="1">Uncharacterized protein</fullName>
    </submittedName>
</protein>
<name>A0A1M6VP61_9BRAD</name>
<dbReference type="EMBL" id="FNTI01000001">
    <property type="protein sequence ID" value="SEC68589.1"/>
    <property type="molecule type" value="Genomic_DNA"/>
</dbReference>
<sequence length="36" mass="3987">MTLILRSGASCVSKDEATSRASWFETPLTRLLTMRG</sequence>
<reference evidence="1 2" key="1">
    <citation type="submission" date="2016-10" db="EMBL/GenBank/DDBJ databases">
        <authorList>
            <person name="de Groot N.N."/>
        </authorList>
    </citation>
    <scope>NUCLEOTIDE SEQUENCE [LARGE SCALE GENOMIC DNA]</scope>
    <source>
        <strain evidence="1 2">GAS522</strain>
    </source>
</reference>
<proteinExistence type="predicted"/>
<evidence type="ECO:0000313" key="1">
    <source>
        <dbReference type="EMBL" id="SEC68589.1"/>
    </source>
</evidence>